<dbReference type="PATRIC" id="fig|388467.6.peg.4400"/>
<dbReference type="HOGENOM" id="CLU_176264_0_0_3"/>
<dbReference type="GeneID" id="77286145"/>
<reference evidence="1 2" key="1">
    <citation type="journal article" date="2014" name="Appl. Environ. Microbiol.">
        <title>Elucidation of insertion elements encoded on plasmids and in vitro construction of shuttle vectors from the toxic cyanobacterium Planktothrix.</title>
        <authorList>
            <person name="Christiansen G."/>
            <person name="Goesmann A."/>
            <person name="Kurmayer R."/>
        </authorList>
    </citation>
    <scope>NUCLEOTIDE SEQUENCE [LARGE SCALE GENOMIC DNA]</scope>
    <source>
        <strain evidence="1 2">NIVA-CYA 126/8</strain>
    </source>
</reference>
<dbReference type="RefSeq" id="WP_026787364.1">
    <property type="nucleotide sequence ID" value="NZ_CM002803.1"/>
</dbReference>
<organism evidence="1 2">
    <name type="scientific">Planktothrix agardhii (strain NIVA-CYA 126/8)</name>
    <dbReference type="NCBI Taxonomy" id="388467"/>
    <lineage>
        <taxon>Bacteria</taxon>
        <taxon>Bacillati</taxon>
        <taxon>Cyanobacteriota</taxon>
        <taxon>Cyanophyceae</taxon>
        <taxon>Oscillatoriophycideae</taxon>
        <taxon>Oscillatoriales</taxon>
        <taxon>Microcoleaceae</taxon>
        <taxon>Planktothrix</taxon>
    </lineage>
</organism>
<protein>
    <submittedName>
        <fullName evidence="1">Uncharacterized protein</fullName>
    </submittedName>
</protein>
<dbReference type="AlphaFoldDB" id="A0A073CYG1"/>
<name>A0A073CYG1_PLAA1</name>
<dbReference type="eggNOG" id="ENOG50334I8">
    <property type="taxonomic scope" value="Bacteria"/>
</dbReference>
<proteinExistence type="predicted"/>
<accession>A0A073CYG1</accession>
<dbReference type="EMBL" id="CM002803">
    <property type="protein sequence ID" value="KEI69110.1"/>
    <property type="molecule type" value="Genomic_DNA"/>
</dbReference>
<evidence type="ECO:0000313" key="1">
    <source>
        <dbReference type="EMBL" id="KEI69110.1"/>
    </source>
</evidence>
<evidence type="ECO:0000313" key="2">
    <source>
        <dbReference type="Proteomes" id="UP000027395"/>
    </source>
</evidence>
<keyword evidence="2" id="KW-1185">Reference proteome</keyword>
<dbReference type="STRING" id="388467.A19Y_4461"/>
<dbReference type="Proteomes" id="UP000027395">
    <property type="component" value="Chromosome"/>
</dbReference>
<gene>
    <name evidence="1" type="ORF">A19Y_4461</name>
</gene>
<sequence>MPRGSFAQLNNTTTTQITFYYDNGHEESFSVPIPPVELVQQLPQLLDQSWLTFHLIDQTVMINMAKVDKVELKPPVPELQGQGIFLNSQRVTALHRGAVGRLKMTE</sequence>